<evidence type="ECO:0008006" key="5">
    <source>
        <dbReference type="Google" id="ProtNLM"/>
    </source>
</evidence>
<protein>
    <recommendedName>
        <fullName evidence="5">YqaE/Pmp3 family membrane protein</fullName>
    </recommendedName>
</protein>
<evidence type="ECO:0000313" key="4">
    <source>
        <dbReference type="Proteomes" id="UP000254230"/>
    </source>
</evidence>
<evidence type="ECO:0000313" key="1">
    <source>
        <dbReference type="EMBL" id="KTD52907.1"/>
    </source>
</evidence>
<reference evidence="1 3" key="1">
    <citation type="submission" date="2015-11" db="EMBL/GenBank/DDBJ databases">
        <title>Genomic analysis of 38 Legionella species identifies large and diverse effector repertoires.</title>
        <authorList>
            <person name="Burstein D."/>
            <person name="Amaro F."/>
            <person name="Zusman T."/>
            <person name="Lifshitz Z."/>
            <person name="Cohen O."/>
            <person name="Gilbert J.A."/>
            <person name="Pupko T."/>
            <person name="Shuman H.A."/>
            <person name="Segal G."/>
        </authorList>
    </citation>
    <scope>NUCLEOTIDE SEQUENCE [LARGE SCALE GENOMIC DNA]</scope>
    <source>
        <strain evidence="1 3">ATCC 49507</strain>
    </source>
</reference>
<dbReference type="EMBL" id="UGOW01000001">
    <property type="protein sequence ID" value="STY16363.1"/>
    <property type="molecule type" value="Genomic_DNA"/>
</dbReference>
<dbReference type="Proteomes" id="UP000054639">
    <property type="component" value="Unassembled WGS sequence"/>
</dbReference>
<name>A0A378KP59_9GAMM</name>
<keyword evidence="3" id="KW-1185">Reference proteome</keyword>
<dbReference type="EMBL" id="LNYR01000006">
    <property type="protein sequence ID" value="KTD52907.1"/>
    <property type="molecule type" value="Genomic_DNA"/>
</dbReference>
<organism evidence="2 4">
    <name type="scientific">Legionella quateirensis</name>
    <dbReference type="NCBI Taxonomy" id="45072"/>
    <lineage>
        <taxon>Bacteria</taxon>
        <taxon>Pseudomonadati</taxon>
        <taxon>Pseudomonadota</taxon>
        <taxon>Gammaproteobacteria</taxon>
        <taxon>Legionellales</taxon>
        <taxon>Legionellaceae</taxon>
        <taxon>Legionella</taxon>
    </lineage>
</organism>
<accession>A0A378KP59</accession>
<dbReference type="Proteomes" id="UP000254230">
    <property type="component" value="Unassembled WGS sequence"/>
</dbReference>
<dbReference type="OrthoDB" id="9810121at2"/>
<reference evidence="2 4" key="2">
    <citation type="submission" date="2018-06" db="EMBL/GenBank/DDBJ databases">
        <authorList>
            <consortium name="Pathogen Informatics"/>
            <person name="Doyle S."/>
        </authorList>
    </citation>
    <scope>NUCLEOTIDE SEQUENCE [LARGE SCALE GENOMIC DNA]</scope>
    <source>
        <strain evidence="2 4">NCTC12376</strain>
    </source>
</reference>
<proteinExistence type="predicted"/>
<dbReference type="AlphaFoldDB" id="A0A378KP59"/>
<sequence>MKRIIMSILALFFPWLVLLIRDNPGGAIVALIMQATVIGWPFATIWAWRTVHPSNLASKDEQEE</sequence>
<evidence type="ECO:0000313" key="2">
    <source>
        <dbReference type="EMBL" id="STY16363.1"/>
    </source>
</evidence>
<dbReference type="RefSeq" id="WP_058472927.1">
    <property type="nucleotide sequence ID" value="NZ_CAAAIL010000007.1"/>
</dbReference>
<evidence type="ECO:0000313" key="3">
    <source>
        <dbReference type="Proteomes" id="UP000054639"/>
    </source>
</evidence>
<gene>
    <name evidence="1" type="ORF">Lqua_0740</name>
    <name evidence="2" type="ORF">NCTC12376_00144</name>
</gene>
<dbReference type="STRING" id="45072.Lqua_0740"/>